<dbReference type="InterPro" id="IPR043149">
    <property type="entry name" value="TagF_N"/>
</dbReference>
<proteinExistence type="predicted"/>
<comment type="caution">
    <text evidence="1">The sequence shown here is derived from an EMBL/GenBank/DDBJ whole genome shotgun (WGS) entry which is preliminary data.</text>
</comment>
<evidence type="ECO:0000313" key="2">
    <source>
        <dbReference type="Proteomes" id="UP000286974"/>
    </source>
</evidence>
<accession>A0A401FQ82</accession>
<gene>
    <name evidence="1" type="ORF">NBRC111893_2537</name>
</gene>
<sequence length="56" mass="6628">MIQDKLNLFRMRRLFKRGHSPFDNTTIVFESFGGRQVSDSPYAIYQLFQNYIPGLI</sequence>
<protein>
    <submittedName>
        <fullName evidence="1">CDP-ribitol:poly(Ribitol phosphate) ribitol phosphotransferase</fullName>
    </submittedName>
</protein>
<keyword evidence="2" id="KW-1185">Reference proteome</keyword>
<name>A0A401FQ82_9LACO</name>
<organism evidence="1 2">
    <name type="scientific">Lentilactobacillus kosonis</name>
    <dbReference type="NCBI Taxonomy" id="2810561"/>
    <lineage>
        <taxon>Bacteria</taxon>
        <taxon>Bacillati</taxon>
        <taxon>Bacillota</taxon>
        <taxon>Bacilli</taxon>
        <taxon>Lactobacillales</taxon>
        <taxon>Lactobacillaceae</taxon>
        <taxon>Lentilactobacillus</taxon>
    </lineage>
</organism>
<keyword evidence="1" id="KW-0808">Transferase</keyword>
<evidence type="ECO:0000313" key="1">
    <source>
        <dbReference type="EMBL" id="GAY74391.1"/>
    </source>
</evidence>
<dbReference type="EMBL" id="BEXA01000010">
    <property type="protein sequence ID" value="GAY74391.1"/>
    <property type="molecule type" value="Genomic_DNA"/>
</dbReference>
<dbReference type="AlphaFoldDB" id="A0A401FQ82"/>
<dbReference type="Gene3D" id="3.40.50.11820">
    <property type="match status" value="1"/>
</dbReference>
<dbReference type="Proteomes" id="UP000286974">
    <property type="component" value="Unassembled WGS sequence"/>
</dbReference>
<dbReference type="GO" id="GO:0016740">
    <property type="term" value="F:transferase activity"/>
    <property type="evidence" value="ECO:0007669"/>
    <property type="project" value="UniProtKB-KW"/>
</dbReference>
<reference evidence="1 2" key="1">
    <citation type="submission" date="2017-11" db="EMBL/GenBank/DDBJ databases">
        <title>Draft Genome Sequence of Lactobacillus curieae NBRC 111893 isolated from Koso, a Japanese sugar-Vegetable Fermented Beverage.</title>
        <authorList>
            <person name="Chiou T.Y."/>
            <person name="Oshima K."/>
            <person name="Suda W."/>
            <person name="Hattori M."/>
            <person name="Takahashi T."/>
        </authorList>
    </citation>
    <scope>NUCLEOTIDE SEQUENCE [LARGE SCALE GENOMIC DNA]</scope>
    <source>
        <strain evidence="1 2">NBRC111893</strain>
    </source>
</reference>